<dbReference type="Proteomes" id="UP000255277">
    <property type="component" value="Unassembled WGS sequence"/>
</dbReference>
<organism evidence="1 2">
    <name type="scientific">Staphylococcus gallinarum</name>
    <dbReference type="NCBI Taxonomy" id="1293"/>
    <lineage>
        <taxon>Bacteria</taxon>
        <taxon>Bacillati</taxon>
        <taxon>Bacillota</taxon>
        <taxon>Bacilli</taxon>
        <taxon>Bacillales</taxon>
        <taxon>Staphylococcaceae</taxon>
        <taxon>Staphylococcus</taxon>
    </lineage>
</organism>
<evidence type="ECO:0000313" key="1">
    <source>
        <dbReference type="EMBL" id="SUM32061.1"/>
    </source>
</evidence>
<dbReference type="EMBL" id="UHDK01000001">
    <property type="protein sequence ID" value="SUM32061.1"/>
    <property type="molecule type" value="Genomic_DNA"/>
</dbReference>
<proteinExistence type="predicted"/>
<dbReference type="AlphaFoldDB" id="A0A380FF69"/>
<name>A0A380FF69_STAGA</name>
<accession>A0A380FF69</accession>
<protein>
    <submittedName>
        <fullName evidence="1">Uncharacterized protein</fullName>
    </submittedName>
</protein>
<sequence>MKDALILANFFNTSYEEFLDSKNATKTKGNYGC</sequence>
<gene>
    <name evidence="1" type="ORF">NCTC12195_01501</name>
</gene>
<evidence type="ECO:0000313" key="2">
    <source>
        <dbReference type="Proteomes" id="UP000255277"/>
    </source>
</evidence>
<reference evidence="1 2" key="1">
    <citation type="submission" date="2018-06" db="EMBL/GenBank/DDBJ databases">
        <authorList>
            <consortium name="Pathogen Informatics"/>
            <person name="Doyle S."/>
        </authorList>
    </citation>
    <scope>NUCLEOTIDE SEQUENCE [LARGE SCALE GENOMIC DNA]</scope>
    <source>
        <strain evidence="1 2">NCTC12195</strain>
    </source>
</reference>